<comment type="caution">
    <text evidence="1">The sequence shown here is derived from an EMBL/GenBank/DDBJ whole genome shotgun (WGS) entry which is preliminary data.</text>
</comment>
<organism evidence="1 2">
    <name type="scientific">Bifidobacterium tibiigranuli</name>
    <dbReference type="NCBI Taxonomy" id="2172043"/>
    <lineage>
        <taxon>Bacteria</taxon>
        <taxon>Bacillati</taxon>
        <taxon>Actinomycetota</taxon>
        <taxon>Actinomycetes</taxon>
        <taxon>Bifidobacteriales</taxon>
        <taxon>Bifidobacteriaceae</taxon>
        <taxon>Bifidobacterium</taxon>
    </lineage>
</organism>
<name>A0A5N6RWM7_9BIFI</name>
<protein>
    <submittedName>
        <fullName evidence="1">Uncharacterized protein</fullName>
    </submittedName>
</protein>
<gene>
    <name evidence="1" type="ORF">DDE84_07210</name>
</gene>
<proteinExistence type="predicted"/>
<accession>A0A5N6RWM7</accession>
<dbReference type="AlphaFoldDB" id="A0A5N6RWM7"/>
<sequence length="183" mass="19722">MIKPATLSNHRPTTPSSIDAVCDVLNVTIDYLLETAYGPARLTVSDKQMELARRLALAVFASYVQHTRVSFTLDRADLPSVAMAHTALLLSKSWTMSVGEVTPCGSLNLQADAIDRKIARRVAFSPYPSRDLSDCGYMRARVEHVATLVGPYPSGGELYRALGAMAGGDFAYSAERLAVGGAR</sequence>
<keyword evidence="2" id="KW-1185">Reference proteome</keyword>
<evidence type="ECO:0000313" key="2">
    <source>
        <dbReference type="Proteomes" id="UP000325415"/>
    </source>
</evidence>
<dbReference type="Proteomes" id="UP000325415">
    <property type="component" value="Unassembled WGS sequence"/>
</dbReference>
<dbReference type="EMBL" id="QDAG01000007">
    <property type="protein sequence ID" value="KAE8127708.1"/>
    <property type="molecule type" value="Genomic_DNA"/>
</dbReference>
<reference evidence="1 2" key="1">
    <citation type="submission" date="2018-04" db="EMBL/GenBank/DDBJ databases">
        <authorList>
            <person name="Eckel V.P."/>
            <person name="Vogel R.F."/>
        </authorList>
    </citation>
    <scope>NUCLEOTIDE SEQUENCE [LARGE SCALE GENOMIC DNA]</scope>
    <source>
        <strain evidence="2">TMW 2.1764</strain>
    </source>
</reference>
<evidence type="ECO:0000313" key="1">
    <source>
        <dbReference type="EMBL" id="KAE8127708.1"/>
    </source>
</evidence>